<sequence length="280" mass="30742">MAAHSLHSLHSGLVGCQRVGHEQIVVEPWVIIASREAMAPHGPAIDVPQLSHGSSTAFPRLDSPNIRNIQFPALMNQSESTTCGVGRYGAPPPSQARSRAPRRWICVVEQLDGAALQDGRRGEVRRCDTGHAPPLTLDHHLCSSFLALPHSDSLGCPCSALNPAWSNASLSRKKVLLRWLNRGRAMVHYDSCGQPWWTMDFTEPMGAHAPHGRPWAAMVDIRILRHDLSNSVKTPLYPFLELESFYHALRIFECAPSARTALKIGLRCPGRGAVMVALPL</sequence>
<keyword evidence="2" id="KW-1185">Reference proteome</keyword>
<evidence type="ECO:0000313" key="1">
    <source>
        <dbReference type="EMBL" id="KAJ7223303.1"/>
    </source>
</evidence>
<accession>A0AAD6YLW8</accession>
<evidence type="ECO:0000313" key="2">
    <source>
        <dbReference type="Proteomes" id="UP001219525"/>
    </source>
</evidence>
<dbReference type="EMBL" id="JARJCW010000006">
    <property type="protein sequence ID" value="KAJ7223303.1"/>
    <property type="molecule type" value="Genomic_DNA"/>
</dbReference>
<organism evidence="1 2">
    <name type="scientific">Mycena pura</name>
    <dbReference type="NCBI Taxonomy" id="153505"/>
    <lineage>
        <taxon>Eukaryota</taxon>
        <taxon>Fungi</taxon>
        <taxon>Dikarya</taxon>
        <taxon>Basidiomycota</taxon>
        <taxon>Agaricomycotina</taxon>
        <taxon>Agaricomycetes</taxon>
        <taxon>Agaricomycetidae</taxon>
        <taxon>Agaricales</taxon>
        <taxon>Marasmiineae</taxon>
        <taxon>Mycenaceae</taxon>
        <taxon>Mycena</taxon>
    </lineage>
</organism>
<gene>
    <name evidence="1" type="ORF">GGX14DRAFT_387629</name>
</gene>
<dbReference type="Proteomes" id="UP001219525">
    <property type="component" value="Unassembled WGS sequence"/>
</dbReference>
<protein>
    <submittedName>
        <fullName evidence="1">Uncharacterized protein</fullName>
    </submittedName>
</protein>
<proteinExistence type="predicted"/>
<dbReference type="AlphaFoldDB" id="A0AAD6YLW8"/>
<reference evidence="1" key="1">
    <citation type="submission" date="2023-03" db="EMBL/GenBank/DDBJ databases">
        <title>Massive genome expansion in bonnet fungi (Mycena s.s.) driven by repeated elements and novel gene families across ecological guilds.</title>
        <authorList>
            <consortium name="Lawrence Berkeley National Laboratory"/>
            <person name="Harder C.B."/>
            <person name="Miyauchi S."/>
            <person name="Viragh M."/>
            <person name="Kuo A."/>
            <person name="Thoen E."/>
            <person name="Andreopoulos B."/>
            <person name="Lu D."/>
            <person name="Skrede I."/>
            <person name="Drula E."/>
            <person name="Henrissat B."/>
            <person name="Morin E."/>
            <person name="Kohler A."/>
            <person name="Barry K."/>
            <person name="LaButti K."/>
            <person name="Morin E."/>
            <person name="Salamov A."/>
            <person name="Lipzen A."/>
            <person name="Mereny Z."/>
            <person name="Hegedus B."/>
            <person name="Baldrian P."/>
            <person name="Stursova M."/>
            <person name="Weitz H."/>
            <person name="Taylor A."/>
            <person name="Grigoriev I.V."/>
            <person name="Nagy L.G."/>
            <person name="Martin F."/>
            <person name="Kauserud H."/>
        </authorList>
    </citation>
    <scope>NUCLEOTIDE SEQUENCE</scope>
    <source>
        <strain evidence="1">9144</strain>
    </source>
</reference>
<name>A0AAD6YLW8_9AGAR</name>
<comment type="caution">
    <text evidence="1">The sequence shown here is derived from an EMBL/GenBank/DDBJ whole genome shotgun (WGS) entry which is preliminary data.</text>
</comment>